<feature type="region of interest" description="Disordered" evidence="1">
    <location>
        <begin position="166"/>
        <end position="202"/>
    </location>
</feature>
<keyword evidence="3" id="KW-1185">Reference proteome</keyword>
<feature type="compositionally biased region" description="Basic and acidic residues" evidence="1">
    <location>
        <begin position="187"/>
        <end position="202"/>
    </location>
</feature>
<gene>
    <name evidence="2" type="ORF">CYLTODRAFT_442039</name>
</gene>
<dbReference type="EMBL" id="KN880469">
    <property type="protein sequence ID" value="KIY70357.1"/>
    <property type="molecule type" value="Genomic_DNA"/>
</dbReference>
<evidence type="ECO:0000313" key="2">
    <source>
        <dbReference type="EMBL" id="KIY70357.1"/>
    </source>
</evidence>
<feature type="region of interest" description="Disordered" evidence="1">
    <location>
        <begin position="1"/>
        <end position="22"/>
    </location>
</feature>
<evidence type="ECO:0000313" key="3">
    <source>
        <dbReference type="Proteomes" id="UP000054007"/>
    </source>
</evidence>
<proteinExistence type="predicted"/>
<reference evidence="2 3" key="1">
    <citation type="journal article" date="2015" name="Fungal Genet. Biol.">
        <title>Evolution of novel wood decay mechanisms in Agaricales revealed by the genome sequences of Fistulina hepatica and Cylindrobasidium torrendii.</title>
        <authorList>
            <person name="Floudas D."/>
            <person name="Held B.W."/>
            <person name="Riley R."/>
            <person name="Nagy L.G."/>
            <person name="Koehler G."/>
            <person name="Ransdell A.S."/>
            <person name="Younus H."/>
            <person name="Chow J."/>
            <person name="Chiniquy J."/>
            <person name="Lipzen A."/>
            <person name="Tritt A."/>
            <person name="Sun H."/>
            <person name="Haridas S."/>
            <person name="LaButti K."/>
            <person name="Ohm R.A."/>
            <person name="Kues U."/>
            <person name="Blanchette R.A."/>
            <person name="Grigoriev I.V."/>
            <person name="Minto R.E."/>
            <person name="Hibbett D.S."/>
        </authorList>
    </citation>
    <scope>NUCLEOTIDE SEQUENCE [LARGE SCALE GENOMIC DNA]</scope>
    <source>
        <strain evidence="2 3">FP15055 ss-10</strain>
    </source>
</reference>
<protein>
    <submittedName>
        <fullName evidence="2">Uncharacterized protein</fullName>
    </submittedName>
</protein>
<organism evidence="2 3">
    <name type="scientific">Cylindrobasidium torrendii FP15055 ss-10</name>
    <dbReference type="NCBI Taxonomy" id="1314674"/>
    <lineage>
        <taxon>Eukaryota</taxon>
        <taxon>Fungi</taxon>
        <taxon>Dikarya</taxon>
        <taxon>Basidiomycota</taxon>
        <taxon>Agaricomycotina</taxon>
        <taxon>Agaricomycetes</taxon>
        <taxon>Agaricomycetidae</taxon>
        <taxon>Agaricales</taxon>
        <taxon>Marasmiineae</taxon>
        <taxon>Physalacriaceae</taxon>
        <taxon>Cylindrobasidium</taxon>
    </lineage>
</organism>
<dbReference type="OrthoDB" id="435402at2759"/>
<dbReference type="STRING" id="1314674.A0A0D7BIT1"/>
<name>A0A0D7BIT1_9AGAR</name>
<sequence length="585" mass="65593">MSKPSSSNADAPPRLNPFENLIPPAGVTIEPFSSYKEVTLALKTDDGVERDLLNIPSIDLHKVHSTDKPKTNLHLNQVVAKPLPSYKGKGGHPEDYHLAWRLQEFRIKPGGYDPRLSDEERVRQATKDFTDHRPWPDTQNMSKNNIRNIWTYVQTLIGVLASLPPKKKKARKTEDNAQSDDEAPQPEAEKTELEAAADDERQRAEIQAQMHAKLQAFCEEPLKWVRMFLSHFIMEQGLALSSDTLPAETARVFAFYTRYLRDNDVFVGRRREVDDMVRCAELACEEIDFLPKLDRLRGDLDELLLKTFGLSPDTFWAADIKFDPEEDSRHDAYEAELEEQGAEIVKTQDLDGPVSDTSSLIDQESLGGSGVTDLVDKTEDITQWVGASAEANWGLDSDNGDAEAEAPITLLSLLGPTALPITHTSGILEDSAREIVKIIPPVQKPPKSAVATEPSADAVEGELEAKFHRVVLRPWNEFVSPSTHRLSRGQAIPLEDEMPTAYDGPRPHHLGHDDITILTNKDTADLLEKCRGMRVHAVFVQLARCSDFEQVEEGTKKKKSKRGDARLWFVSHVKGSFPSYHTEFL</sequence>
<evidence type="ECO:0000256" key="1">
    <source>
        <dbReference type="SAM" id="MobiDB-lite"/>
    </source>
</evidence>
<dbReference type="Proteomes" id="UP000054007">
    <property type="component" value="Unassembled WGS sequence"/>
</dbReference>
<dbReference type="AlphaFoldDB" id="A0A0D7BIT1"/>
<accession>A0A0D7BIT1</accession>